<feature type="compositionally biased region" description="Polar residues" evidence="1">
    <location>
        <begin position="157"/>
        <end position="174"/>
    </location>
</feature>
<reference evidence="2" key="1">
    <citation type="submission" date="2016-03" db="EMBL/GenBank/DDBJ databases">
        <title>Mechanisms controlling the formation of the plant cell surface in tip-growing cells are functionally conserved among land plants.</title>
        <authorList>
            <person name="Honkanen S."/>
            <person name="Jones V.A."/>
            <person name="Morieri G."/>
            <person name="Champion C."/>
            <person name="Hetherington A.J."/>
            <person name="Kelly S."/>
            <person name="Saint-Marcoux D."/>
            <person name="Proust H."/>
            <person name="Prescott H."/>
            <person name="Dolan L."/>
        </authorList>
    </citation>
    <scope>NUCLEOTIDE SEQUENCE [LARGE SCALE GENOMIC DNA]</scope>
    <source>
        <tissue evidence="2">Whole gametophyte</tissue>
    </source>
</reference>
<keyword evidence="3" id="KW-1185">Reference proteome</keyword>
<dbReference type="AlphaFoldDB" id="A0A176WIC8"/>
<name>A0A176WIC8_MARPO</name>
<dbReference type="Proteomes" id="UP000077202">
    <property type="component" value="Unassembled WGS sequence"/>
</dbReference>
<evidence type="ECO:0000313" key="2">
    <source>
        <dbReference type="EMBL" id="OAE32393.1"/>
    </source>
</evidence>
<protein>
    <submittedName>
        <fullName evidence="2">Uncharacterized protein</fullName>
    </submittedName>
</protein>
<organism evidence="2 3">
    <name type="scientific">Marchantia polymorpha subsp. ruderalis</name>
    <dbReference type="NCBI Taxonomy" id="1480154"/>
    <lineage>
        <taxon>Eukaryota</taxon>
        <taxon>Viridiplantae</taxon>
        <taxon>Streptophyta</taxon>
        <taxon>Embryophyta</taxon>
        <taxon>Marchantiophyta</taxon>
        <taxon>Marchantiopsida</taxon>
        <taxon>Marchantiidae</taxon>
        <taxon>Marchantiales</taxon>
        <taxon>Marchantiaceae</taxon>
        <taxon>Marchantia</taxon>
    </lineage>
</organism>
<proteinExistence type="predicted"/>
<feature type="region of interest" description="Disordered" evidence="1">
    <location>
        <begin position="151"/>
        <end position="174"/>
    </location>
</feature>
<evidence type="ECO:0000313" key="3">
    <source>
        <dbReference type="Proteomes" id="UP000077202"/>
    </source>
</evidence>
<evidence type="ECO:0000256" key="1">
    <source>
        <dbReference type="SAM" id="MobiDB-lite"/>
    </source>
</evidence>
<comment type="caution">
    <text evidence="2">The sequence shown here is derived from an EMBL/GenBank/DDBJ whole genome shotgun (WGS) entry which is preliminary data.</text>
</comment>
<accession>A0A176WIC8</accession>
<gene>
    <name evidence="2" type="ORF">AXG93_3671s1120</name>
</gene>
<dbReference type="EMBL" id="LVLJ01000837">
    <property type="protein sequence ID" value="OAE32393.1"/>
    <property type="molecule type" value="Genomic_DNA"/>
</dbReference>
<sequence>MCADIAILSGNKRGERERNQLTLLSVTTRIGDTAPPKTNDKVRKLVPQKVPYEHELSELHFDLLLWNWNCISVDVLPRRERPERQLAKRRKVVTYDEEDLMLESRRAETELVGVWQSRTRARPKKKASRGLVVTEASDSSVEKTFVPTNVSAELATNEPTQPVVSGHSQSAAMS</sequence>